<reference evidence="2" key="1">
    <citation type="submission" date="2020-08" db="EMBL/GenBank/DDBJ databases">
        <title>Multicomponent nature underlies the extraordinary mechanical properties of spider dragline silk.</title>
        <authorList>
            <person name="Kono N."/>
            <person name="Nakamura H."/>
            <person name="Mori M."/>
            <person name="Yoshida Y."/>
            <person name="Ohtoshi R."/>
            <person name="Malay A.D."/>
            <person name="Moran D.A.P."/>
            <person name="Tomita M."/>
            <person name="Numata K."/>
            <person name="Arakawa K."/>
        </authorList>
    </citation>
    <scope>NUCLEOTIDE SEQUENCE</scope>
</reference>
<evidence type="ECO:0000256" key="1">
    <source>
        <dbReference type="SAM" id="MobiDB-lite"/>
    </source>
</evidence>
<accession>A0A8X6IWB4</accession>
<proteinExistence type="predicted"/>
<dbReference type="Proteomes" id="UP000886998">
    <property type="component" value="Unassembled WGS sequence"/>
</dbReference>
<keyword evidence="3" id="KW-1185">Reference proteome</keyword>
<sequence>MSAARQVVGIPMPAGSAPSPPLSRGASKGKGSFFVFHSFGVVRMPRGDRWAKKYCEPEGPPPPASKSRDWLVRGQGGCE</sequence>
<feature type="region of interest" description="Disordered" evidence="1">
    <location>
        <begin position="55"/>
        <end position="79"/>
    </location>
</feature>
<protein>
    <submittedName>
        <fullName evidence="2">Uncharacterized protein</fullName>
    </submittedName>
</protein>
<comment type="caution">
    <text evidence="2">The sequence shown here is derived from an EMBL/GenBank/DDBJ whole genome shotgun (WGS) entry which is preliminary data.</text>
</comment>
<evidence type="ECO:0000313" key="2">
    <source>
        <dbReference type="EMBL" id="GFS62428.1"/>
    </source>
</evidence>
<gene>
    <name evidence="2" type="ORF">TNIN_296431</name>
</gene>
<name>A0A8X6IWB4_9ARAC</name>
<feature type="region of interest" description="Disordered" evidence="1">
    <location>
        <begin position="1"/>
        <end position="27"/>
    </location>
</feature>
<organism evidence="2 3">
    <name type="scientific">Trichonephila inaurata madagascariensis</name>
    <dbReference type="NCBI Taxonomy" id="2747483"/>
    <lineage>
        <taxon>Eukaryota</taxon>
        <taxon>Metazoa</taxon>
        <taxon>Ecdysozoa</taxon>
        <taxon>Arthropoda</taxon>
        <taxon>Chelicerata</taxon>
        <taxon>Arachnida</taxon>
        <taxon>Araneae</taxon>
        <taxon>Araneomorphae</taxon>
        <taxon>Entelegynae</taxon>
        <taxon>Araneoidea</taxon>
        <taxon>Nephilidae</taxon>
        <taxon>Trichonephila</taxon>
        <taxon>Trichonephila inaurata</taxon>
    </lineage>
</organism>
<evidence type="ECO:0000313" key="3">
    <source>
        <dbReference type="Proteomes" id="UP000886998"/>
    </source>
</evidence>
<dbReference type="AlphaFoldDB" id="A0A8X6IWB4"/>
<dbReference type="EMBL" id="BMAV01027810">
    <property type="protein sequence ID" value="GFS62428.1"/>
    <property type="molecule type" value="Genomic_DNA"/>
</dbReference>